<reference evidence="4" key="1">
    <citation type="submission" date="2019-05" db="EMBL/GenBank/DDBJ databases">
        <title>Complete genome sequencing of Dialister sp. strain 5BBH33.</title>
        <authorList>
            <person name="Sakamoto M."/>
            <person name="Murakami T."/>
            <person name="Mori H."/>
        </authorList>
    </citation>
    <scope>NUCLEOTIDE SEQUENCE [LARGE SCALE GENOMIC DNA]</scope>
    <source>
        <strain evidence="4">5BBH33</strain>
    </source>
</reference>
<comment type="similarity">
    <text evidence="1 2">Belongs to the LOG family.</text>
</comment>
<dbReference type="EC" id="3.2.2.n1" evidence="2"/>
<dbReference type="KEGG" id="dho:Dia5BBH33_15070"/>
<dbReference type="AlphaFoldDB" id="A0A8D4UV66"/>
<evidence type="ECO:0000256" key="1">
    <source>
        <dbReference type="ARBA" id="ARBA00006763"/>
    </source>
</evidence>
<dbReference type="Gene3D" id="3.40.50.450">
    <property type="match status" value="1"/>
</dbReference>
<accession>A0A8D4UV66</accession>
<dbReference type="GO" id="GO:0016799">
    <property type="term" value="F:hydrolase activity, hydrolyzing N-glycosyl compounds"/>
    <property type="evidence" value="ECO:0007669"/>
    <property type="project" value="TreeGrafter"/>
</dbReference>
<dbReference type="InterPro" id="IPR031100">
    <property type="entry name" value="LOG_fam"/>
</dbReference>
<proteinExistence type="inferred from homology"/>
<evidence type="ECO:0000313" key="4">
    <source>
        <dbReference type="Proteomes" id="UP000320585"/>
    </source>
</evidence>
<dbReference type="InterPro" id="IPR005269">
    <property type="entry name" value="LOG"/>
</dbReference>
<evidence type="ECO:0000313" key="3">
    <source>
        <dbReference type="EMBL" id="BBK25572.1"/>
    </source>
</evidence>
<organism evidence="3 4">
    <name type="scientific">Dialister hominis</name>
    <dbReference type="NCBI Taxonomy" id="2582419"/>
    <lineage>
        <taxon>Bacteria</taxon>
        <taxon>Bacillati</taxon>
        <taxon>Bacillota</taxon>
        <taxon>Negativicutes</taxon>
        <taxon>Veillonellales</taxon>
        <taxon>Veillonellaceae</taxon>
        <taxon>Dialister</taxon>
    </lineage>
</organism>
<evidence type="ECO:0000256" key="2">
    <source>
        <dbReference type="RuleBase" id="RU363015"/>
    </source>
</evidence>
<dbReference type="GO" id="GO:0009691">
    <property type="term" value="P:cytokinin biosynthetic process"/>
    <property type="evidence" value="ECO:0007669"/>
    <property type="project" value="UniProtKB-UniRule"/>
</dbReference>
<dbReference type="SUPFAM" id="SSF102405">
    <property type="entry name" value="MCP/YpsA-like"/>
    <property type="match status" value="1"/>
</dbReference>
<dbReference type="PANTHER" id="PTHR31223:SF70">
    <property type="entry name" value="LOG FAMILY PROTEIN YJL055W"/>
    <property type="match status" value="1"/>
</dbReference>
<sequence>MKLENIVIYCGSHFGAELSYASFAGELAEAIAKSGRTITYGGGTVGLMGIVADAAMAAGGKVIGVIPEVFILKEQAHRGITELIEVPDMVERKKIMIGSGHAFIALPGGPGTLEEFSDTISHLRIYGEGKRPPVIIANVDGFYDPLLSLINAWEEEGFMEEGDRDNIFICSSVDEIMKVISDHEI</sequence>
<dbReference type="GO" id="GO:0005829">
    <property type="term" value="C:cytosol"/>
    <property type="evidence" value="ECO:0007669"/>
    <property type="project" value="TreeGrafter"/>
</dbReference>
<dbReference type="PANTHER" id="PTHR31223">
    <property type="entry name" value="LOG FAMILY PROTEIN YJL055W"/>
    <property type="match status" value="1"/>
</dbReference>
<dbReference type="RefSeq" id="WP_022383231.1">
    <property type="nucleotide sequence ID" value="NZ_AP019697.1"/>
</dbReference>
<keyword evidence="4" id="KW-1185">Reference proteome</keyword>
<gene>
    <name evidence="3" type="ORF">Dia5BBH33_15070</name>
</gene>
<dbReference type="Proteomes" id="UP000320585">
    <property type="component" value="Chromosome"/>
</dbReference>
<dbReference type="Pfam" id="PF03641">
    <property type="entry name" value="Lysine_decarbox"/>
    <property type="match status" value="1"/>
</dbReference>
<name>A0A8D4UV66_9FIRM</name>
<dbReference type="NCBIfam" id="TIGR00730">
    <property type="entry name" value="Rossman fold protein, TIGR00730 family"/>
    <property type="match status" value="1"/>
</dbReference>
<dbReference type="EMBL" id="AP019697">
    <property type="protein sequence ID" value="BBK25572.1"/>
    <property type="molecule type" value="Genomic_DNA"/>
</dbReference>
<dbReference type="GeneID" id="92716733"/>
<protein>
    <recommendedName>
        <fullName evidence="2">Cytokinin riboside 5'-monophosphate phosphoribohydrolase</fullName>
        <ecNumber evidence="2">3.2.2.n1</ecNumber>
    </recommendedName>
</protein>
<keyword evidence="2" id="KW-0203">Cytokinin biosynthesis</keyword>
<keyword evidence="2 3" id="KW-0378">Hydrolase</keyword>